<evidence type="ECO:0000256" key="8">
    <source>
        <dbReference type="ARBA" id="ARBA00023136"/>
    </source>
</evidence>
<feature type="compositionally biased region" description="Polar residues" evidence="9">
    <location>
        <begin position="410"/>
        <end position="424"/>
    </location>
</feature>
<dbReference type="Gene3D" id="3.90.190.10">
    <property type="entry name" value="Protein tyrosine phosphatase superfamily"/>
    <property type="match status" value="1"/>
</dbReference>
<evidence type="ECO:0000259" key="11">
    <source>
        <dbReference type="PROSITE" id="PS50056"/>
    </source>
</evidence>
<evidence type="ECO:0000256" key="5">
    <source>
        <dbReference type="ARBA" id="ARBA00022801"/>
    </source>
</evidence>
<dbReference type="EC" id="3.1.3.48" evidence="3"/>
<dbReference type="PROSITE" id="PS50056">
    <property type="entry name" value="TYR_PHOSPHATASE_2"/>
    <property type="match status" value="1"/>
</dbReference>
<evidence type="ECO:0000256" key="6">
    <source>
        <dbReference type="ARBA" id="ARBA00022912"/>
    </source>
</evidence>
<evidence type="ECO:0000256" key="10">
    <source>
        <dbReference type="SAM" id="Phobius"/>
    </source>
</evidence>
<evidence type="ECO:0000256" key="1">
    <source>
        <dbReference type="ARBA" id="ARBA00004370"/>
    </source>
</evidence>
<keyword evidence="4 10" id="KW-0812">Transmembrane</keyword>
<dbReference type="EMBL" id="JASBNA010000027">
    <property type="protein sequence ID" value="KAK7684081.1"/>
    <property type="molecule type" value="Genomic_DNA"/>
</dbReference>
<feature type="transmembrane region" description="Helical" evidence="10">
    <location>
        <begin position="96"/>
        <end position="117"/>
    </location>
</feature>
<dbReference type="Proteomes" id="UP001385951">
    <property type="component" value="Unassembled WGS sequence"/>
</dbReference>
<dbReference type="InterPro" id="IPR029021">
    <property type="entry name" value="Prot-tyrosine_phosphatase-like"/>
</dbReference>
<accession>A0AAW0FTH3</accession>
<evidence type="ECO:0000313" key="13">
    <source>
        <dbReference type="Proteomes" id="UP001385951"/>
    </source>
</evidence>
<evidence type="ECO:0000256" key="3">
    <source>
        <dbReference type="ARBA" id="ARBA00013064"/>
    </source>
</evidence>
<dbReference type="InterPro" id="IPR000387">
    <property type="entry name" value="Tyr_Pase_dom"/>
</dbReference>
<organism evidence="12 13">
    <name type="scientific">Cerrena zonata</name>
    <dbReference type="NCBI Taxonomy" id="2478898"/>
    <lineage>
        <taxon>Eukaryota</taxon>
        <taxon>Fungi</taxon>
        <taxon>Dikarya</taxon>
        <taxon>Basidiomycota</taxon>
        <taxon>Agaricomycotina</taxon>
        <taxon>Agaricomycetes</taxon>
        <taxon>Polyporales</taxon>
        <taxon>Cerrenaceae</taxon>
        <taxon>Cerrena</taxon>
    </lineage>
</organism>
<dbReference type="AlphaFoldDB" id="A0AAW0FTH3"/>
<dbReference type="Pfam" id="PF00083">
    <property type="entry name" value="Sugar_tr"/>
    <property type="match status" value="1"/>
</dbReference>
<gene>
    <name evidence="12" type="ORF">QCA50_012723</name>
</gene>
<evidence type="ECO:0000313" key="12">
    <source>
        <dbReference type="EMBL" id="KAK7684081.1"/>
    </source>
</evidence>
<evidence type="ECO:0000256" key="9">
    <source>
        <dbReference type="SAM" id="MobiDB-lite"/>
    </source>
</evidence>
<sequence>MSKVAKLKRTLLQRITGLEVEVNFKNKSHMVWLMGGFASAAGVGIGIEGGVGVYLAESVPANVRGNIVSLYQFNIALGEVIGYAVSAMFFEVKGGWRFMMGSSLVFSTLLFIGMFFLPESPRYLVHKGRYGEAYGVWKRLRDINLDENKAEFLEMRYAALQEEEHSALFKPLPEGNKDDDKKRKHEGAILVHCSQGISRSVSVIMAYLMFKYKLKFPQALHAIKRKSPSAEPNEGFQEQLKLFELMEYKVEMTNEYYKQFLIDLNLRLDPSGSSLRELHFFKYLEQYEDDLEEEEDDEIDDETALRADPEALSELRCKRCRNTLALKKHLEFHEPPDADSKQSSFVKTAAHSRRIISKQEASKTCSHHFMREPVSWMKVELQGKGELEAPGYSAEYATKGGAKRDLRPSPANSTGNVEANTGSSVGKPVSNVESDEVIKDKSKIDFTEGGNFKFYPDNPENHRHKYRWVNKEPSKFYDPCEESRQASMNCVLRNQLDKTVCQDFFDAYTECKTDFFKKKNKDRRQGKGGWGFWD</sequence>
<dbReference type="SMART" id="SM00195">
    <property type="entry name" value="DSPc"/>
    <property type="match status" value="1"/>
</dbReference>
<dbReference type="PROSITE" id="PS51808">
    <property type="entry name" value="CHCH"/>
    <property type="match status" value="1"/>
</dbReference>
<dbReference type="SUPFAM" id="SSF52799">
    <property type="entry name" value="(Phosphotyrosine protein) phosphatases II"/>
    <property type="match status" value="1"/>
</dbReference>
<proteinExistence type="inferred from homology"/>
<comment type="similarity">
    <text evidence="2">Belongs to the protein-tyrosine phosphatase family. Non-receptor class dual specificity subfamily.</text>
</comment>
<feature type="region of interest" description="Disordered" evidence="9">
    <location>
        <begin position="399"/>
        <end position="434"/>
    </location>
</feature>
<dbReference type="GO" id="GO:0004725">
    <property type="term" value="F:protein tyrosine phosphatase activity"/>
    <property type="evidence" value="ECO:0007669"/>
    <property type="project" value="UniProtKB-EC"/>
</dbReference>
<evidence type="ECO:0000256" key="4">
    <source>
        <dbReference type="ARBA" id="ARBA00022692"/>
    </source>
</evidence>
<dbReference type="InterPro" id="IPR005828">
    <property type="entry name" value="MFS_sugar_transport-like"/>
</dbReference>
<keyword evidence="7 10" id="KW-1133">Transmembrane helix</keyword>
<dbReference type="PANTHER" id="PTHR45848:SF4">
    <property type="entry name" value="DUAL SPECIFICITY PROTEIN PHOSPHATASE 12"/>
    <property type="match status" value="1"/>
</dbReference>
<keyword evidence="8 10" id="KW-0472">Membrane</keyword>
<keyword evidence="13" id="KW-1185">Reference proteome</keyword>
<name>A0AAW0FTH3_9APHY</name>
<dbReference type="InterPro" id="IPR020422">
    <property type="entry name" value="TYR_PHOSPHATASE_DUAL_dom"/>
</dbReference>
<dbReference type="GO" id="GO:0008138">
    <property type="term" value="F:protein tyrosine/serine/threonine phosphatase activity"/>
    <property type="evidence" value="ECO:0007669"/>
    <property type="project" value="TreeGrafter"/>
</dbReference>
<dbReference type="Gene3D" id="1.20.1250.20">
    <property type="entry name" value="MFS general substrate transporter like domains"/>
    <property type="match status" value="1"/>
</dbReference>
<dbReference type="PANTHER" id="PTHR45848">
    <property type="entry name" value="DUAL SPECIFICITY PROTEIN PHOSPHATASE 12 FAMILY MEMBER"/>
    <property type="match status" value="1"/>
</dbReference>
<protein>
    <recommendedName>
        <fullName evidence="3">protein-tyrosine-phosphatase</fullName>
        <ecNumber evidence="3">3.1.3.48</ecNumber>
    </recommendedName>
</protein>
<feature type="transmembrane region" description="Helical" evidence="10">
    <location>
        <begin position="31"/>
        <end position="56"/>
    </location>
</feature>
<dbReference type="SUPFAM" id="SSF103473">
    <property type="entry name" value="MFS general substrate transporter"/>
    <property type="match status" value="1"/>
</dbReference>
<feature type="domain" description="Tyrosine specific protein phosphatases" evidence="11">
    <location>
        <begin position="150"/>
        <end position="230"/>
    </location>
</feature>
<dbReference type="SUPFAM" id="SSF47072">
    <property type="entry name" value="Cysteine alpha-hairpin motif"/>
    <property type="match status" value="1"/>
</dbReference>
<dbReference type="GO" id="GO:0005634">
    <property type="term" value="C:nucleus"/>
    <property type="evidence" value="ECO:0007669"/>
    <property type="project" value="TreeGrafter"/>
</dbReference>
<comment type="subcellular location">
    <subcellularLocation>
        <location evidence="1">Membrane</location>
    </subcellularLocation>
</comment>
<keyword evidence="5" id="KW-0378">Hydrolase</keyword>
<dbReference type="GO" id="GO:0016020">
    <property type="term" value="C:membrane"/>
    <property type="evidence" value="ECO:0007669"/>
    <property type="project" value="UniProtKB-SubCell"/>
</dbReference>
<evidence type="ECO:0000256" key="2">
    <source>
        <dbReference type="ARBA" id="ARBA00008601"/>
    </source>
</evidence>
<dbReference type="GO" id="GO:0022857">
    <property type="term" value="F:transmembrane transporter activity"/>
    <property type="evidence" value="ECO:0007669"/>
    <property type="project" value="InterPro"/>
</dbReference>
<feature type="transmembrane region" description="Helical" evidence="10">
    <location>
        <begin position="68"/>
        <end position="90"/>
    </location>
</feature>
<dbReference type="InterPro" id="IPR036259">
    <property type="entry name" value="MFS_trans_sf"/>
</dbReference>
<comment type="caution">
    <text evidence="12">The sequence shown here is derived from an EMBL/GenBank/DDBJ whole genome shotgun (WGS) entry which is preliminary data.</text>
</comment>
<dbReference type="InterPro" id="IPR009069">
    <property type="entry name" value="Cys_alpha_HP_mot_SF"/>
</dbReference>
<reference evidence="12 13" key="1">
    <citation type="submission" date="2022-09" db="EMBL/GenBank/DDBJ databases">
        <authorList>
            <person name="Palmer J.M."/>
        </authorList>
    </citation>
    <scope>NUCLEOTIDE SEQUENCE [LARGE SCALE GENOMIC DNA]</scope>
    <source>
        <strain evidence="12 13">DSM 7382</strain>
    </source>
</reference>
<evidence type="ECO:0000256" key="7">
    <source>
        <dbReference type="ARBA" id="ARBA00022989"/>
    </source>
</evidence>
<keyword evidence="6" id="KW-0904">Protein phosphatase</keyword>